<gene>
    <name evidence="1" type="ORF">ICL07_15305</name>
</gene>
<dbReference type="SUPFAM" id="SSF55729">
    <property type="entry name" value="Acyl-CoA N-acyltransferases (Nat)"/>
    <property type="match status" value="1"/>
</dbReference>
<dbReference type="Gene3D" id="3.40.630.30">
    <property type="match status" value="1"/>
</dbReference>
<dbReference type="InterPro" id="IPR016181">
    <property type="entry name" value="Acyl_CoA_acyltransferase"/>
</dbReference>
<accession>A0ABR7TQ81</accession>
<dbReference type="RefSeq" id="WP_188088761.1">
    <property type="nucleotide sequence ID" value="NZ_JACVFC010000001.1"/>
</dbReference>
<name>A0ABR7TQ81_9BACT</name>
<keyword evidence="2" id="KW-1185">Reference proteome</keyword>
<sequence length="181" mass="20210">METDEEIIVRVATPEDIDFALPIVDEMESSARARGTGIAKRNPLDIKKKILQGNAIIAFTKSGYWAGFSYIQSWENDRFVSNSGLIVAPAFRRLNVASAIKQKIFELSRSRYPSAKIFSITTGLAVMKLNSRLGFEPVTYSEIPTDPHFWEGCKSCINYPILAGHHFANCLCTAMLFSPQN</sequence>
<proteinExistence type="predicted"/>
<reference evidence="1 2" key="1">
    <citation type="submission" date="2020-09" db="EMBL/GenBank/DDBJ databases">
        <title>Genome sequences of type strains of Chitinophaga qingshengii and Chitinophaga varians.</title>
        <authorList>
            <person name="Kittiwongwattana C."/>
        </authorList>
    </citation>
    <scope>NUCLEOTIDE SEQUENCE [LARGE SCALE GENOMIC DNA]</scope>
    <source>
        <strain evidence="1 2">JCM 30026</strain>
    </source>
</reference>
<evidence type="ECO:0000313" key="1">
    <source>
        <dbReference type="EMBL" id="MBC9931753.1"/>
    </source>
</evidence>
<comment type="caution">
    <text evidence="1">The sequence shown here is derived from an EMBL/GenBank/DDBJ whole genome shotgun (WGS) entry which is preliminary data.</text>
</comment>
<protein>
    <submittedName>
        <fullName evidence="1">GNAT family N-acetyltransferase</fullName>
    </submittedName>
</protein>
<dbReference type="Proteomes" id="UP000659124">
    <property type="component" value="Unassembled WGS sequence"/>
</dbReference>
<evidence type="ECO:0000313" key="2">
    <source>
        <dbReference type="Proteomes" id="UP000659124"/>
    </source>
</evidence>
<organism evidence="1 2">
    <name type="scientific">Chitinophaga qingshengii</name>
    <dbReference type="NCBI Taxonomy" id="1569794"/>
    <lineage>
        <taxon>Bacteria</taxon>
        <taxon>Pseudomonadati</taxon>
        <taxon>Bacteroidota</taxon>
        <taxon>Chitinophagia</taxon>
        <taxon>Chitinophagales</taxon>
        <taxon>Chitinophagaceae</taxon>
        <taxon>Chitinophaga</taxon>
    </lineage>
</organism>
<dbReference type="EMBL" id="JACVFC010000001">
    <property type="protein sequence ID" value="MBC9931753.1"/>
    <property type="molecule type" value="Genomic_DNA"/>
</dbReference>